<dbReference type="InterPro" id="IPR029063">
    <property type="entry name" value="SAM-dependent_MTases_sf"/>
</dbReference>
<organism evidence="1 2">
    <name type="scientific">Spongiactinospora gelatinilytica</name>
    <dbReference type="NCBI Taxonomy" id="2666298"/>
    <lineage>
        <taxon>Bacteria</taxon>
        <taxon>Bacillati</taxon>
        <taxon>Actinomycetota</taxon>
        <taxon>Actinomycetes</taxon>
        <taxon>Streptosporangiales</taxon>
        <taxon>Streptosporangiaceae</taxon>
        <taxon>Spongiactinospora</taxon>
    </lineage>
</organism>
<dbReference type="InterPro" id="IPR006764">
    <property type="entry name" value="SAM_dep_MeTrfase_SAV2177_type"/>
</dbReference>
<dbReference type="Pfam" id="PF04672">
    <property type="entry name" value="Methyltransf_19"/>
    <property type="match status" value="1"/>
</dbReference>
<keyword evidence="1" id="KW-0489">Methyltransferase</keyword>
<dbReference type="Gene3D" id="3.40.50.150">
    <property type="entry name" value="Vaccinia Virus protein VP39"/>
    <property type="match status" value="1"/>
</dbReference>
<dbReference type="SUPFAM" id="SSF53335">
    <property type="entry name" value="S-adenosyl-L-methionine-dependent methyltransferases"/>
    <property type="match status" value="1"/>
</dbReference>
<keyword evidence="2" id="KW-1185">Reference proteome</keyword>
<dbReference type="PIRSF" id="PIRSF017393">
    <property type="entry name" value="MTase_SAV2177"/>
    <property type="match status" value="1"/>
</dbReference>
<dbReference type="GO" id="GO:0032259">
    <property type="term" value="P:methylation"/>
    <property type="evidence" value="ECO:0007669"/>
    <property type="project" value="UniProtKB-KW"/>
</dbReference>
<evidence type="ECO:0000313" key="2">
    <source>
        <dbReference type="Proteomes" id="UP000248544"/>
    </source>
</evidence>
<dbReference type="AlphaFoldDB" id="A0A2W2FL50"/>
<accession>A0A2W2FL50</accession>
<sequence length="273" mass="29003">MDGLRLRTKGRLDPVDLRTDRPHPARVYDYLLGGKDNFPADRSAAERGLGKAPGLRDLARANRAFLTRVVRAAVEAGVRQFIDLGTGIPTSPNVHEVAGGHTPGARVVYVDNDPIVATHARALLTSAGDTAFLLADLRDTKAILDSPETRALIDFDEPVAVLCVALLHHIPDEADPRGIIERLTGAVAPGSLLALSHLGADLAPAQAAAISAGAAQDGVTLIPRDRETVSALFTGLDVLEPGLVPVPLWRPDTPVWDDEVARTWIYGGMAVKP</sequence>
<gene>
    <name evidence="1" type="ORF">C1I98_26780</name>
</gene>
<keyword evidence="1" id="KW-0808">Transferase</keyword>
<protein>
    <submittedName>
        <fullName evidence="1">Methyltransferase</fullName>
    </submittedName>
</protein>
<proteinExistence type="predicted"/>
<dbReference type="GO" id="GO:0008168">
    <property type="term" value="F:methyltransferase activity"/>
    <property type="evidence" value="ECO:0007669"/>
    <property type="project" value="UniProtKB-KW"/>
</dbReference>
<reference evidence="1 2" key="1">
    <citation type="submission" date="2018-01" db="EMBL/GenBank/DDBJ databases">
        <title>Draft genome sequence of Sphaerisporangium sp. 7K107.</title>
        <authorList>
            <person name="Sahin N."/>
            <person name="Saygin H."/>
            <person name="Ay H."/>
        </authorList>
    </citation>
    <scope>NUCLEOTIDE SEQUENCE [LARGE SCALE GENOMIC DNA]</scope>
    <source>
        <strain evidence="1 2">7K107</strain>
    </source>
</reference>
<dbReference type="Proteomes" id="UP000248544">
    <property type="component" value="Unassembled WGS sequence"/>
</dbReference>
<name>A0A2W2FL50_9ACTN</name>
<comment type="caution">
    <text evidence="1">The sequence shown here is derived from an EMBL/GenBank/DDBJ whole genome shotgun (WGS) entry which is preliminary data.</text>
</comment>
<evidence type="ECO:0000313" key="1">
    <source>
        <dbReference type="EMBL" id="PZG36392.1"/>
    </source>
</evidence>
<dbReference type="EMBL" id="POUA01000258">
    <property type="protein sequence ID" value="PZG36392.1"/>
    <property type="molecule type" value="Genomic_DNA"/>
</dbReference>